<dbReference type="GeneID" id="14550841"/>
<dbReference type="STRING" id="1435377.SUSAZ_01575"/>
<dbReference type="Proteomes" id="UP000065473">
    <property type="component" value="Chromosome"/>
</dbReference>
<dbReference type="PaxDb" id="1435377-SUSAZ_01575"/>
<keyword evidence="1" id="KW-0812">Transmembrane</keyword>
<evidence type="ECO:0000313" key="2">
    <source>
        <dbReference type="EMBL" id="ALU29313.1"/>
    </source>
</evidence>
<dbReference type="Proteomes" id="UP000060043">
    <property type="component" value="Chromosome"/>
</dbReference>
<proteinExistence type="predicted"/>
<dbReference type="AlphaFoldDB" id="A0A0U2Y181"/>
<evidence type="ECO:0000313" key="4">
    <source>
        <dbReference type="Proteomes" id="UP000060043"/>
    </source>
</evidence>
<dbReference type="RefSeq" id="WP_011277229.1">
    <property type="nucleotide sequence ID" value="NZ_BHWZ01000001.1"/>
</dbReference>
<keyword evidence="1" id="KW-0472">Membrane</keyword>
<protein>
    <submittedName>
        <fullName evidence="2">Uncharacterized protein</fullName>
    </submittedName>
</protein>
<dbReference type="EMBL" id="CP013694">
    <property type="protein sequence ID" value="ALU29313.1"/>
    <property type="molecule type" value="Genomic_DNA"/>
</dbReference>
<dbReference type="OMA" id="IYFFMKY"/>
<feature type="transmembrane region" description="Helical" evidence="1">
    <location>
        <begin position="7"/>
        <end position="25"/>
    </location>
</feature>
<reference evidence="4 5" key="1">
    <citation type="submission" date="2015-12" db="EMBL/GenBank/DDBJ databases">
        <title>A stable core within a dynamic pangenome in Sulfolobus acidocaldarius.</title>
        <authorList>
            <person name="Anderson R."/>
            <person name="Kouris A."/>
            <person name="Seward C."/>
            <person name="Campbell K."/>
            <person name="Whitaker R."/>
        </authorList>
    </citation>
    <scope>NUCLEOTIDE SEQUENCE [LARGE SCALE GENOMIC DNA]</scope>
    <source>
        <strain evidence="2 5">GG12-C01-09</strain>
        <strain evidence="3 4">NG05B_CO5_07</strain>
    </source>
</reference>
<evidence type="ECO:0000256" key="1">
    <source>
        <dbReference type="SAM" id="Phobius"/>
    </source>
</evidence>
<keyword evidence="1" id="KW-1133">Transmembrane helix</keyword>
<organism evidence="2 5">
    <name type="scientific">Sulfolobus acidocaldarius</name>
    <dbReference type="NCBI Taxonomy" id="2285"/>
    <lineage>
        <taxon>Archaea</taxon>
        <taxon>Thermoproteota</taxon>
        <taxon>Thermoprotei</taxon>
        <taxon>Sulfolobales</taxon>
        <taxon>Sulfolobaceae</taxon>
        <taxon>Sulfolobus</taxon>
    </lineage>
</organism>
<sequence length="73" mass="8331">MREDFDQLLFGLAGVIFLEGLGIALDVVGQYAIGSVLIVIATVWILSIYFFMKYIEKKDSENEENEDNSYNNF</sequence>
<evidence type="ECO:0000313" key="5">
    <source>
        <dbReference type="Proteomes" id="UP000065473"/>
    </source>
</evidence>
<dbReference type="EMBL" id="CP013695">
    <property type="protein sequence ID" value="ALU32042.1"/>
    <property type="molecule type" value="Genomic_DNA"/>
</dbReference>
<feature type="transmembrane region" description="Helical" evidence="1">
    <location>
        <begin position="31"/>
        <end position="52"/>
    </location>
</feature>
<accession>A0A0U2Y181</accession>
<name>A0A0U2Y181_9CREN</name>
<gene>
    <name evidence="2" type="ORF">ATY89_04725</name>
    <name evidence="3" type="ORF">ATZ20_07750</name>
</gene>
<evidence type="ECO:0000313" key="3">
    <source>
        <dbReference type="EMBL" id="ALU32042.1"/>
    </source>
</evidence>